<name>A0A8S5PY24_9CAUD</name>
<reference evidence="1" key="1">
    <citation type="journal article" date="2021" name="Proc. Natl. Acad. Sci. U.S.A.">
        <title>A Catalog of Tens of Thousands of Viruses from Human Metagenomes Reveals Hidden Associations with Chronic Diseases.</title>
        <authorList>
            <person name="Tisza M.J."/>
            <person name="Buck C.B."/>
        </authorList>
    </citation>
    <scope>NUCLEOTIDE SEQUENCE</scope>
    <source>
        <strain evidence="1">Ctgsk7</strain>
    </source>
</reference>
<protein>
    <submittedName>
        <fullName evidence="1">Uncharacterized protein</fullName>
    </submittedName>
</protein>
<sequence length="344" mass="41591">MKIVEFATKYNICFVTNGWRGELGERCLSFFGSELNDLKDRRRFEIFYGQYPSNVLDNKENYQYWKLFYGKEVFVHLLKSSYFMNNFDYIVYFDEDLFLYDWDTFMKAFEDFDLDSDYSVMAPPDGGIVCHRMRCAETMPNTFLCVFKCKKLRNLKFDELEMEKYKTQEWFHKTEWYNEHLVRANRLRIEVENFRRGKELLYVELVKNHVLDSFPYEKKLVINDKDIPYVMLDSEDTRFDGLSKDNYNHIDTEPYYVLFYYLIANGAKIKYLFVTDLYKDEYNNVVDDYGGVASELYFQGKPFAVHTWLSRIYIDCPAFKNNYERINKIYNYAKKKQDGLDLLR</sequence>
<dbReference type="EMBL" id="BK015533">
    <property type="protein sequence ID" value="DAE11505.1"/>
    <property type="molecule type" value="Genomic_DNA"/>
</dbReference>
<organism evidence="1">
    <name type="scientific">Myoviridae sp. ctgsk7</name>
    <dbReference type="NCBI Taxonomy" id="2825151"/>
    <lineage>
        <taxon>Viruses</taxon>
        <taxon>Duplodnaviria</taxon>
        <taxon>Heunggongvirae</taxon>
        <taxon>Uroviricota</taxon>
        <taxon>Caudoviricetes</taxon>
    </lineage>
</organism>
<accession>A0A8S5PY24</accession>
<proteinExistence type="predicted"/>
<evidence type="ECO:0000313" key="1">
    <source>
        <dbReference type="EMBL" id="DAE11505.1"/>
    </source>
</evidence>